<reference evidence="2 3" key="1">
    <citation type="submission" date="2016-10" db="EMBL/GenBank/DDBJ databases">
        <authorList>
            <person name="de Groot N.N."/>
        </authorList>
    </citation>
    <scope>NUCLEOTIDE SEQUENCE [LARGE SCALE GENOMIC DNA]</scope>
    <source>
        <strain evidence="2 3">DSM 43794</strain>
    </source>
</reference>
<dbReference type="Proteomes" id="UP000217103">
    <property type="component" value="Unassembled WGS sequence"/>
</dbReference>
<keyword evidence="1" id="KW-0732">Signal</keyword>
<sequence>MIRHIVAVTMLASLALFGPVAAASADSRIPTGDPIADLLKTLNGGTGTDALTGLLNSGGVNGAGGALAGVAGGLAG</sequence>
<protein>
    <recommendedName>
        <fullName evidence="4">Secreted protein</fullName>
    </recommendedName>
</protein>
<dbReference type="RefSeq" id="WP_093258027.1">
    <property type="nucleotide sequence ID" value="NZ_FNKK01000002.1"/>
</dbReference>
<feature type="signal peptide" evidence="1">
    <location>
        <begin position="1"/>
        <end position="22"/>
    </location>
</feature>
<proteinExistence type="predicted"/>
<dbReference type="EMBL" id="FNKK01000002">
    <property type="protein sequence ID" value="SDQ53684.1"/>
    <property type="molecule type" value="Genomic_DNA"/>
</dbReference>
<feature type="chain" id="PRO_5011678980" description="Secreted protein" evidence="1">
    <location>
        <begin position="23"/>
        <end position="76"/>
    </location>
</feature>
<evidence type="ECO:0000313" key="2">
    <source>
        <dbReference type="EMBL" id="SDQ53684.1"/>
    </source>
</evidence>
<organism evidence="2 3">
    <name type="scientific">Thermostaphylospora chromogena</name>
    <dbReference type="NCBI Taxonomy" id="35622"/>
    <lineage>
        <taxon>Bacteria</taxon>
        <taxon>Bacillati</taxon>
        <taxon>Actinomycetota</taxon>
        <taxon>Actinomycetes</taxon>
        <taxon>Streptosporangiales</taxon>
        <taxon>Thermomonosporaceae</taxon>
        <taxon>Thermostaphylospora</taxon>
    </lineage>
</organism>
<evidence type="ECO:0000313" key="3">
    <source>
        <dbReference type="Proteomes" id="UP000217103"/>
    </source>
</evidence>
<gene>
    <name evidence="2" type="ORF">SAMN04489764_1052</name>
</gene>
<keyword evidence="3" id="KW-1185">Reference proteome</keyword>
<evidence type="ECO:0000256" key="1">
    <source>
        <dbReference type="SAM" id="SignalP"/>
    </source>
</evidence>
<accession>A0A1H1BP04</accession>
<dbReference type="AlphaFoldDB" id="A0A1H1BP04"/>
<name>A0A1H1BP04_9ACTN</name>
<evidence type="ECO:0008006" key="4">
    <source>
        <dbReference type="Google" id="ProtNLM"/>
    </source>
</evidence>